<reference evidence="3 4" key="1">
    <citation type="submission" date="2012-11" db="EMBL/GenBank/DDBJ databases">
        <title>Whole genome sequence of Acidisphaera rubrifaciens HS-AP3.</title>
        <authorList>
            <person name="Azuma Y."/>
            <person name="Higashiura N."/>
            <person name="Hirakawa H."/>
            <person name="Matsushita K."/>
        </authorList>
    </citation>
    <scope>NUCLEOTIDE SEQUENCE [LARGE SCALE GENOMIC DNA]</scope>
    <source>
        <strain evidence="3 4">HS-AP3</strain>
    </source>
</reference>
<feature type="domain" description="Tyrosine specific protein phosphatases" evidence="2">
    <location>
        <begin position="108"/>
        <end position="157"/>
    </location>
</feature>
<dbReference type="PROSITE" id="PS50056">
    <property type="entry name" value="TYR_PHOSPHATASE_2"/>
    <property type="match status" value="1"/>
</dbReference>
<sequence>MDTIFRGRLETPGDRRLAWVDALFVDHALWRLVFTNFAAVVPGRLYRMNHPTPGRLAAVVGRHGIRTLINLRGPTGNGSDALSREAAGRLGLAFVDAPLESRGAPQRDRVLRLIETYRTMAEPGLVHCKSGADRAGLAAAIFLLAQGATASTAMRQLSWRFGHVARSKTGVLDAFLLTYAREAEGRLSFADWVRTEYDEAALRRDWRAGGMATFLNDRVLARE</sequence>
<gene>
    <name evidence="3" type="ORF">Asru_0051_13</name>
</gene>
<evidence type="ECO:0000313" key="3">
    <source>
        <dbReference type="EMBL" id="GAN76101.1"/>
    </source>
</evidence>
<dbReference type="InterPro" id="IPR000387">
    <property type="entry name" value="Tyr_Pase_dom"/>
</dbReference>
<dbReference type="Proteomes" id="UP000032680">
    <property type="component" value="Unassembled WGS sequence"/>
</dbReference>
<dbReference type="AlphaFoldDB" id="A0A0D6P447"/>
<protein>
    <recommendedName>
        <fullName evidence="2">Tyrosine specific protein phosphatases domain-containing protein</fullName>
    </recommendedName>
</protein>
<evidence type="ECO:0000313" key="4">
    <source>
        <dbReference type="Proteomes" id="UP000032680"/>
    </source>
</evidence>
<evidence type="ECO:0000259" key="2">
    <source>
        <dbReference type="PROSITE" id="PS50056"/>
    </source>
</evidence>
<proteinExistence type="predicted"/>
<accession>A0A0D6P447</accession>
<dbReference type="Pfam" id="PF22784">
    <property type="entry name" value="PTP-SAK"/>
    <property type="match status" value="1"/>
</dbReference>
<dbReference type="GO" id="GO:0016791">
    <property type="term" value="F:phosphatase activity"/>
    <property type="evidence" value="ECO:0007669"/>
    <property type="project" value="UniProtKB-ARBA"/>
</dbReference>
<dbReference type="Gene3D" id="3.90.190.10">
    <property type="entry name" value="Protein tyrosine phosphatase superfamily"/>
    <property type="match status" value="1"/>
</dbReference>
<dbReference type="SUPFAM" id="SSF52799">
    <property type="entry name" value="(Phosphotyrosine protein) phosphatases II"/>
    <property type="match status" value="1"/>
</dbReference>
<dbReference type="InterPro" id="IPR057023">
    <property type="entry name" value="PTP-SAK"/>
</dbReference>
<dbReference type="InterPro" id="IPR029021">
    <property type="entry name" value="Prot-tyrosine_phosphatase-like"/>
</dbReference>
<keyword evidence="1" id="KW-0378">Hydrolase</keyword>
<organism evidence="3 4">
    <name type="scientific">Acidisphaera rubrifaciens HS-AP3</name>
    <dbReference type="NCBI Taxonomy" id="1231350"/>
    <lineage>
        <taxon>Bacteria</taxon>
        <taxon>Pseudomonadati</taxon>
        <taxon>Pseudomonadota</taxon>
        <taxon>Alphaproteobacteria</taxon>
        <taxon>Acetobacterales</taxon>
        <taxon>Acetobacteraceae</taxon>
        <taxon>Acidisphaera</taxon>
    </lineage>
</organism>
<keyword evidence="4" id="KW-1185">Reference proteome</keyword>
<comment type="caution">
    <text evidence="3">The sequence shown here is derived from an EMBL/GenBank/DDBJ whole genome shotgun (WGS) entry which is preliminary data.</text>
</comment>
<evidence type="ECO:0000256" key="1">
    <source>
        <dbReference type="ARBA" id="ARBA00022801"/>
    </source>
</evidence>
<name>A0A0D6P447_9PROT</name>
<dbReference type="EMBL" id="BANB01000051">
    <property type="protein sequence ID" value="GAN76101.1"/>
    <property type="molecule type" value="Genomic_DNA"/>
</dbReference>